<keyword evidence="1" id="KW-0812">Transmembrane</keyword>
<feature type="transmembrane region" description="Helical" evidence="1">
    <location>
        <begin position="107"/>
        <end position="127"/>
    </location>
</feature>
<name>A0A2S6ILK3_9FLAO</name>
<evidence type="ECO:0000256" key="1">
    <source>
        <dbReference type="SAM" id="Phobius"/>
    </source>
</evidence>
<feature type="transmembrane region" description="Helical" evidence="1">
    <location>
        <begin position="134"/>
        <end position="156"/>
    </location>
</feature>
<keyword evidence="3" id="KW-1185">Reference proteome</keyword>
<sequence length="220" mass="24504">MTREEQILFCEKCTNRKMDMQQGMLCGLTGRKADFQGQCLQYVPDTSIVERRDPLNPEDDVNLYRLSETMNEKLRAQQNLPVGILAGIVAGLVGAVIWAAVTVATGYQIGYMAIGIGFIVGYSVRFMGKGIDMIFGISGAVIAVLSCFLGNFLSSIGFMAEYSEIGYLEALTSFDYSFFIDLMTETFGFMDILFYGFAAYEGFKLAFRQVTAQEIEELRD</sequence>
<evidence type="ECO:0000313" key="2">
    <source>
        <dbReference type="EMBL" id="PPK95078.1"/>
    </source>
</evidence>
<dbReference type="OrthoDB" id="762068at2"/>
<evidence type="ECO:0000313" key="3">
    <source>
        <dbReference type="Proteomes" id="UP000239002"/>
    </source>
</evidence>
<reference evidence="2 3" key="1">
    <citation type="submission" date="2018-02" db="EMBL/GenBank/DDBJ databases">
        <title>Genomic Encyclopedia of Archaeal and Bacterial Type Strains, Phase II (KMG-II): from individual species to whole genera.</title>
        <authorList>
            <person name="Goeker M."/>
        </authorList>
    </citation>
    <scope>NUCLEOTIDE SEQUENCE [LARGE SCALE GENOMIC DNA]</scope>
    <source>
        <strain evidence="2 3">DSM 16809</strain>
    </source>
</reference>
<proteinExistence type="predicted"/>
<accession>A0A2S6ILK3</accession>
<gene>
    <name evidence="2" type="ORF">LY01_01831</name>
</gene>
<keyword evidence="1" id="KW-0472">Membrane</keyword>
<organism evidence="2 3">
    <name type="scientific">Nonlabens xylanidelens</name>
    <dbReference type="NCBI Taxonomy" id="191564"/>
    <lineage>
        <taxon>Bacteria</taxon>
        <taxon>Pseudomonadati</taxon>
        <taxon>Bacteroidota</taxon>
        <taxon>Flavobacteriia</taxon>
        <taxon>Flavobacteriales</taxon>
        <taxon>Flavobacteriaceae</taxon>
        <taxon>Nonlabens</taxon>
    </lineage>
</organism>
<dbReference type="Proteomes" id="UP000239002">
    <property type="component" value="Unassembled WGS sequence"/>
</dbReference>
<feature type="transmembrane region" description="Helical" evidence="1">
    <location>
        <begin position="176"/>
        <end position="198"/>
    </location>
</feature>
<comment type="caution">
    <text evidence="2">The sequence shown here is derived from an EMBL/GenBank/DDBJ whole genome shotgun (WGS) entry which is preliminary data.</text>
</comment>
<dbReference type="EMBL" id="PTJE01000003">
    <property type="protein sequence ID" value="PPK95078.1"/>
    <property type="molecule type" value="Genomic_DNA"/>
</dbReference>
<dbReference type="AlphaFoldDB" id="A0A2S6ILK3"/>
<protein>
    <submittedName>
        <fullName evidence="2">Uncharacterized protein</fullName>
    </submittedName>
</protein>
<feature type="transmembrane region" description="Helical" evidence="1">
    <location>
        <begin position="80"/>
        <end position="101"/>
    </location>
</feature>
<keyword evidence="1" id="KW-1133">Transmembrane helix</keyword>
<dbReference type="RefSeq" id="WP_104515507.1">
    <property type="nucleotide sequence ID" value="NZ_MQVW01000024.1"/>
</dbReference>